<dbReference type="STRING" id="441959.B8MR07"/>
<dbReference type="InterPro" id="IPR043519">
    <property type="entry name" value="NT_sf"/>
</dbReference>
<evidence type="ECO:0000259" key="7">
    <source>
        <dbReference type="Pfam" id="PF01743"/>
    </source>
</evidence>
<dbReference type="GO" id="GO:0052929">
    <property type="term" value="F:ATP:3'-cytidine-cytidine-tRNA adenylyltransferase activity"/>
    <property type="evidence" value="ECO:0007669"/>
    <property type="project" value="TreeGrafter"/>
</dbReference>
<comment type="similarity">
    <text evidence="1 5">Belongs to the tRNA nucleotidyltransferase/poly(A) polymerase family.</text>
</comment>
<dbReference type="CDD" id="cd05398">
    <property type="entry name" value="NT_ClassII-CCAase"/>
    <property type="match status" value="1"/>
</dbReference>
<dbReference type="InParanoid" id="B8MR07"/>
<keyword evidence="10" id="KW-1185">Reference proteome</keyword>
<dbReference type="InterPro" id="IPR032828">
    <property type="entry name" value="PolyA_RNA-bd"/>
</dbReference>
<dbReference type="GO" id="GO:0005739">
    <property type="term" value="C:mitochondrion"/>
    <property type="evidence" value="ECO:0007669"/>
    <property type="project" value="UniProtKB-ARBA"/>
</dbReference>
<dbReference type="FunCoup" id="B8MR07">
    <property type="interactions" value="134"/>
</dbReference>
<dbReference type="Pfam" id="PF12627">
    <property type="entry name" value="PolyA_pol_RNAbd"/>
    <property type="match status" value="1"/>
</dbReference>
<dbReference type="InterPro" id="IPR002646">
    <property type="entry name" value="PolA_pol_head_dom"/>
</dbReference>
<organism evidence="9 10">
    <name type="scientific">Talaromyces stipitatus (strain ATCC 10500 / CBS 375.48 / QM 6759 / NRRL 1006)</name>
    <name type="common">Penicillium stipitatum</name>
    <dbReference type="NCBI Taxonomy" id="441959"/>
    <lineage>
        <taxon>Eukaryota</taxon>
        <taxon>Fungi</taxon>
        <taxon>Dikarya</taxon>
        <taxon>Ascomycota</taxon>
        <taxon>Pezizomycotina</taxon>
        <taxon>Eurotiomycetes</taxon>
        <taxon>Eurotiomycetidae</taxon>
        <taxon>Eurotiales</taxon>
        <taxon>Trichocomaceae</taxon>
        <taxon>Talaromyces</taxon>
        <taxon>Talaromyces sect. Talaromyces</taxon>
    </lineage>
</organism>
<dbReference type="Gene3D" id="3.30.460.10">
    <property type="entry name" value="Beta Polymerase, domain 2"/>
    <property type="match status" value="1"/>
</dbReference>
<evidence type="ECO:0000256" key="1">
    <source>
        <dbReference type="ARBA" id="ARBA00007265"/>
    </source>
</evidence>
<name>B8MR07_TALSN</name>
<dbReference type="AlphaFoldDB" id="B8MR07"/>
<dbReference type="OrthoDB" id="445712at2759"/>
<dbReference type="GeneID" id="8098310"/>
<dbReference type="GO" id="GO:0000166">
    <property type="term" value="F:nucleotide binding"/>
    <property type="evidence" value="ECO:0007669"/>
    <property type="project" value="UniProtKB-KW"/>
</dbReference>
<dbReference type="GO" id="GO:0001680">
    <property type="term" value="P:tRNA 3'-terminal CCA addition"/>
    <property type="evidence" value="ECO:0007669"/>
    <property type="project" value="UniProtKB-ARBA"/>
</dbReference>
<dbReference type="PANTHER" id="PTHR13734:SF5">
    <property type="entry name" value="CCA TRNA NUCLEOTIDYLTRANSFERASE, MITOCHONDRIAL"/>
    <property type="match status" value="1"/>
</dbReference>
<dbReference type="eggNOG" id="KOG2159">
    <property type="taxonomic scope" value="Eukaryota"/>
</dbReference>
<dbReference type="PhylomeDB" id="B8MR07"/>
<evidence type="ECO:0000259" key="8">
    <source>
        <dbReference type="Pfam" id="PF12627"/>
    </source>
</evidence>
<dbReference type="Gene3D" id="1.10.3090.10">
    <property type="entry name" value="cca-adding enzyme, domain 2"/>
    <property type="match status" value="1"/>
</dbReference>
<dbReference type="FunFam" id="3.30.460.10:FF:000019">
    <property type="entry name" value="tRNA nucleotidyltransferase cca2"/>
    <property type="match status" value="1"/>
</dbReference>
<keyword evidence="4 5" id="KW-0694">RNA-binding</keyword>
<gene>
    <name evidence="9" type="ORF">TSTA_053590</name>
</gene>
<evidence type="ECO:0000256" key="3">
    <source>
        <dbReference type="ARBA" id="ARBA00022741"/>
    </source>
</evidence>
<evidence type="ECO:0000256" key="2">
    <source>
        <dbReference type="ARBA" id="ARBA00022679"/>
    </source>
</evidence>
<sequence>MLNAHLRPWIPRIYSHVRINCRSLQSCISRLGAYGRPSDHKASSLTGQTYTSSMPAQKRKNTNSDGEFRIRKIKQSKRRNGKMDGTKMKRQTLPTIELTPIEKTIQRLLLDLKGYIEQKEKSEGRTAQEEMVLRFTGGWVRDKLLGVTSHDIDVAISTMTGLQFGTYLQEYLDDPDNLQKYMDNKELAFTSEMLKVHTIKANPEKSKHLETVATKLFGLDIDLVNLRKETYTEHSRNPQVEFGTAEEDALRRDATVNALFYNLNTSMLEDFTGLGLDDMERKLIRTPLEPYQTFKDDPLRVLRLIRFASRLGYHIDEKTQEAMQNDDIKRAFKLKISKERVGVEVEKTLRAADPRIGLRYIDDLGLYSTIFANQYDDAEPHVASWSLAYDALDHILSRVLKTDELRHIKRIKNILIRNEDETFYAWVMAAFTPWVTVPERVPTSRKQKPPIIARAAEVARDNLRMENKIVNALKDATALFKEVSSLKSSVISKDIPGTAAEVRQHVGLQIRSWKKDWRLIVLMAMLQEISAGVEPRKGMSNGGFNQPSNATDSALVFQEYDAFLSYLEKEDLLEVSELRPIANGKEVSTAFGLPDGKWLSSALDMLISWQLLHPHNADKNQALEELKSRRAELGV</sequence>
<feature type="region of interest" description="Disordered" evidence="6">
    <location>
        <begin position="35"/>
        <end position="64"/>
    </location>
</feature>
<feature type="domain" description="Poly A polymerase head" evidence="7">
    <location>
        <begin position="133"/>
        <end position="285"/>
    </location>
</feature>
<dbReference type="EMBL" id="EQ962659">
    <property type="protein sequence ID" value="EED12843.1"/>
    <property type="molecule type" value="Genomic_DNA"/>
</dbReference>
<protein>
    <submittedName>
        <fullName evidence="9">tRNA nucleotidyltransferase</fullName>
    </submittedName>
</protein>
<reference evidence="10" key="1">
    <citation type="journal article" date="2015" name="Genome Announc.">
        <title>Genome sequence of the AIDS-associated pathogen Penicillium marneffei (ATCC18224) and its near taxonomic relative Talaromyces stipitatus (ATCC10500).</title>
        <authorList>
            <person name="Nierman W.C."/>
            <person name="Fedorova-Abrams N.D."/>
            <person name="Andrianopoulos A."/>
        </authorList>
    </citation>
    <scope>NUCLEOTIDE SEQUENCE [LARGE SCALE GENOMIC DNA]</scope>
    <source>
        <strain evidence="10">ATCC 10500 / CBS 375.48 / QM 6759 / NRRL 1006</strain>
    </source>
</reference>
<evidence type="ECO:0000256" key="4">
    <source>
        <dbReference type="ARBA" id="ARBA00022884"/>
    </source>
</evidence>
<evidence type="ECO:0000256" key="5">
    <source>
        <dbReference type="RuleBase" id="RU003953"/>
    </source>
</evidence>
<evidence type="ECO:0000313" key="9">
    <source>
        <dbReference type="EMBL" id="EED12843.1"/>
    </source>
</evidence>
<dbReference type="GO" id="GO:0052927">
    <property type="term" value="F:CC tRNA cytidylyltransferase activity"/>
    <property type="evidence" value="ECO:0007669"/>
    <property type="project" value="TreeGrafter"/>
</dbReference>
<dbReference type="PANTHER" id="PTHR13734">
    <property type="entry name" value="TRNA-NUCLEOTIDYLTRANSFERASE"/>
    <property type="match status" value="1"/>
</dbReference>
<feature type="compositionally biased region" description="Polar residues" evidence="6">
    <location>
        <begin position="43"/>
        <end position="55"/>
    </location>
</feature>
<dbReference type="RefSeq" id="XP_002486954.1">
    <property type="nucleotide sequence ID" value="XM_002486909.1"/>
</dbReference>
<proteinExistence type="inferred from homology"/>
<keyword evidence="3" id="KW-0547">Nucleotide-binding</keyword>
<keyword evidence="2 5" id="KW-0808">Transferase</keyword>
<evidence type="ECO:0000313" key="10">
    <source>
        <dbReference type="Proteomes" id="UP000001745"/>
    </source>
</evidence>
<dbReference type="VEuPathDB" id="FungiDB:TSTA_053590"/>
<feature type="domain" description="tRNA nucleotidyltransferase/poly(A) polymerase RNA and SrmB- binding" evidence="8">
    <location>
        <begin position="312"/>
        <end position="371"/>
    </location>
</feature>
<dbReference type="SUPFAM" id="SSF81891">
    <property type="entry name" value="Poly A polymerase C-terminal region-like"/>
    <property type="match status" value="1"/>
</dbReference>
<dbReference type="Proteomes" id="UP000001745">
    <property type="component" value="Unassembled WGS sequence"/>
</dbReference>
<dbReference type="SUPFAM" id="SSF81301">
    <property type="entry name" value="Nucleotidyltransferase"/>
    <property type="match status" value="1"/>
</dbReference>
<dbReference type="GO" id="GO:0003723">
    <property type="term" value="F:RNA binding"/>
    <property type="evidence" value="ECO:0007669"/>
    <property type="project" value="UniProtKB-KW"/>
</dbReference>
<dbReference type="Pfam" id="PF01743">
    <property type="entry name" value="PolyA_pol"/>
    <property type="match status" value="1"/>
</dbReference>
<evidence type="ECO:0000256" key="6">
    <source>
        <dbReference type="SAM" id="MobiDB-lite"/>
    </source>
</evidence>
<accession>B8MR07</accession>